<feature type="transmembrane region" description="Helical" evidence="14">
    <location>
        <begin position="33"/>
        <end position="50"/>
    </location>
</feature>
<evidence type="ECO:0000256" key="9">
    <source>
        <dbReference type="ARBA" id="ARBA00022692"/>
    </source>
</evidence>
<comment type="subcellular location">
    <subcellularLocation>
        <location evidence="1">Cell inner membrane</location>
        <topology evidence="1">Multi-pass membrane protein</topology>
    </subcellularLocation>
</comment>
<dbReference type="InterPro" id="IPR037185">
    <property type="entry name" value="EmrE-like"/>
</dbReference>
<dbReference type="EMBL" id="BOVJ01000020">
    <property type="protein sequence ID" value="GIQ62109.1"/>
    <property type="molecule type" value="Genomic_DNA"/>
</dbReference>
<evidence type="ECO:0000256" key="4">
    <source>
        <dbReference type="ARBA" id="ARBA00021112"/>
    </source>
</evidence>
<dbReference type="InterPro" id="IPR000390">
    <property type="entry name" value="Small_drug/metabolite_transptr"/>
</dbReference>
<comment type="similarity">
    <text evidence="2">Belongs to the EamA transporter family.</text>
</comment>
<feature type="transmembrane region" description="Helical" evidence="14">
    <location>
        <begin position="62"/>
        <end position="83"/>
    </location>
</feature>
<evidence type="ECO:0000256" key="11">
    <source>
        <dbReference type="ARBA" id="ARBA00022989"/>
    </source>
</evidence>
<name>A0ABQ4N1Q7_9BACL</name>
<keyword evidence="6" id="KW-0444">Lipid biosynthesis</keyword>
<evidence type="ECO:0000259" key="15">
    <source>
        <dbReference type="Pfam" id="PF00892"/>
    </source>
</evidence>
<feature type="transmembrane region" description="Helical" evidence="14">
    <location>
        <begin position="266"/>
        <end position="282"/>
    </location>
</feature>
<dbReference type="Proteomes" id="UP000680304">
    <property type="component" value="Unassembled WGS sequence"/>
</dbReference>
<evidence type="ECO:0000256" key="13">
    <source>
        <dbReference type="ARBA" id="ARBA00023136"/>
    </source>
</evidence>
<dbReference type="PANTHER" id="PTHR30561">
    <property type="entry name" value="SMR FAMILY PROTON-DEPENDENT DRUG EFFLUX TRANSPORTER SUGE"/>
    <property type="match status" value="1"/>
</dbReference>
<keyword evidence="10" id="KW-0448">Lipopolysaccharide biosynthesis</keyword>
<feature type="transmembrane region" description="Helical" evidence="14">
    <location>
        <begin position="150"/>
        <end position="166"/>
    </location>
</feature>
<feature type="domain" description="EamA" evidence="15">
    <location>
        <begin position="149"/>
        <end position="280"/>
    </location>
</feature>
<evidence type="ECO:0000256" key="6">
    <source>
        <dbReference type="ARBA" id="ARBA00022516"/>
    </source>
</evidence>
<keyword evidence="12" id="KW-0443">Lipid metabolism</keyword>
<evidence type="ECO:0000256" key="5">
    <source>
        <dbReference type="ARBA" id="ARBA00022475"/>
    </source>
</evidence>
<comment type="caution">
    <text evidence="16">The sequence shown here is derived from an EMBL/GenBank/DDBJ whole genome shotgun (WGS) entry which is preliminary data.</text>
</comment>
<reference evidence="16 17" key="1">
    <citation type="submission" date="2021-04" db="EMBL/GenBank/DDBJ databases">
        <title>Draft genome sequence of Paenibacillus cisolokensis, LC2-13A.</title>
        <authorList>
            <person name="Uke A."/>
            <person name="Chhe C."/>
            <person name="Baramee S."/>
            <person name="Kosugi A."/>
        </authorList>
    </citation>
    <scope>NUCLEOTIDE SEQUENCE [LARGE SCALE GENOMIC DNA]</scope>
    <source>
        <strain evidence="16 17">LC2-13A</strain>
    </source>
</reference>
<keyword evidence="11 14" id="KW-1133">Transmembrane helix</keyword>
<evidence type="ECO:0000256" key="2">
    <source>
        <dbReference type="ARBA" id="ARBA00007362"/>
    </source>
</evidence>
<gene>
    <name evidence="16" type="ORF">PACILC2_06770</name>
</gene>
<sequence length="283" mass="30053">MVAIAVLLVLCSGFLHAVWNLFAKQSGNKSVFLWLIMLVSTVALLPYSVAELAGTPLPVRGYVFLAVSMAMQGGYALLLSATYRHGDMSQVYPIMRGTPTLLIPLLGMTLFDESLSFTGWVGLACLFAGFAVMSGWSLRRGASGMTLKPVLLAFGVGLFITGYVLADKINVGAISPVALLGISNLGFVLALTPAVLRSGEIKREWTNGWKIVLLGSLLSPLSYLLFLFAMRLAPVGYISPIREIGTVFGTLLGIVVLKEQQGIRRIASSAVIAAGIMLIGIGG</sequence>
<dbReference type="InterPro" id="IPR000620">
    <property type="entry name" value="EamA_dom"/>
</dbReference>
<feature type="transmembrane region" description="Helical" evidence="14">
    <location>
        <begin position="172"/>
        <end position="196"/>
    </location>
</feature>
<feature type="transmembrane region" description="Helical" evidence="14">
    <location>
        <begin position="117"/>
        <end position="138"/>
    </location>
</feature>
<evidence type="ECO:0000313" key="17">
    <source>
        <dbReference type="Proteomes" id="UP000680304"/>
    </source>
</evidence>
<evidence type="ECO:0000256" key="12">
    <source>
        <dbReference type="ARBA" id="ARBA00023098"/>
    </source>
</evidence>
<comment type="subunit">
    <text evidence="3">Forms a complex with MdtI.</text>
</comment>
<evidence type="ECO:0000256" key="14">
    <source>
        <dbReference type="SAM" id="Phobius"/>
    </source>
</evidence>
<feature type="transmembrane region" description="Helical" evidence="14">
    <location>
        <begin position="208"/>
        <end position="229"/>
    </location>
</feature>
<keyword evidence="13 14" id="KW-0472">Membrane</keyword>
<evidence type="ECO:0000256" key="10">
    <source>
        <dbReference type="ARBA" id="ARBA00022985"/>
    </source>
</evidence>
<evidence type="ECO:0000313" key="16">
    <source>
        <dbReference type="EMBL" id="GIQ62109.1"/>
    </source>
</evidence>
<evidence type="ECO:0000256" key="8">
    <source>
        <dbReference type="ARBA" id="ARBA00022556"/>
    </source>
</evidence>
<dbReference type="SUPFAM" id="SSF103481">
    <property type="entry name" value="Multidrug resistance efflux transporter EmrE"/>
    <property type="match status" value="2"/>
</dbReference>
<accession>A0ABQ4N1Q7</accession>
<evidence type="ECO:0000256" key="3">
    <source>
        <dbReference type="ARBA" id="ARBA00011358"/>
    </source>
</evidence>
<feature type="transmembrane region" description="Helical" evidence="14">
    <location>
        <begin position="235"/>
        <end position="257"/>
    </location>
</feature>
<keyword evidence="5" id="KW-1003">Cell membrane</keyword>
<keyword evidence="8" id="KW-0441">Lipid A biosynthesis</keyword>
<dbReference type="Pfam" id="PF00892">
    <property type="entry name" value="EamA"/>
    <property type="match status" value="1"/>
</dbReference>
<evidence type="ECO:0000256" key="7">
    <source>
        <dbReference type="ARBA" id="ARBA00022519"/>
    </source>
</evidence>
<protein>
    <recommendedName>
        <fullName evidence="4">Spermidine export protein MdtJ</fullName>
    </recommendedName>
</protein>
<proteinExistence type="inferred from homology"/>
<keyword evidence="17" id="KW-1185">Reference proteome</keyword>
<evidence type="ECO:0000256" key="1">
    <source>
        <dbReference type="ARBA" id="ARBA00004429"/>
    </source>
</evidence>
<dbReference type="PANTHER" id="PTHR30561:SF2">
    <property type="entry name" value="SPERMIDINE EXPORT PROTEIN MDTJ"/>
    <property type="match status" value="1"/>
</dbReference>
<dbReference type="Gene3D" id="1.10.3730.20">
    <property type="match status" value="2"/>
</dbReference>
<keyword evidence="7" id="KW-0997">Cell inner membrane</keyword>
<organism evidence="16 17">
    <name type="scientific">Paenibacillus cisolokensis</name>
    <dbReference type="NCBI Taxonomy" id="1658519"/>
    <lineage>
        <taxon>Bacteria</taxon>
        <taxon>Bacillati</taxon>
        <taxon>Bacillota</taxon>
        <taxon>Bacilli</taxon>
        <taxon>Bacillales</taxon>
        <taxon>Paenibacillaceae</taxon>
        <taxon>Paenibacillus</taxon>
    </lineage>
</organism>
<keyword evidence="9 14" id="KW-0812">Transmembrane</keyword>
<dbReference type="RefSeq" id="WP_213527410.1">
    <property type="nucleotide sequence ID" value="NZ_BOVJ01000020.1"/>
</dbReference>